<dbReference type="EMBL" id="LBWR01000001">
    <property type="protein sequence ID" value="KKR12515.1"/>
    <property type="molecule type" value="Genomic_DNA"/>
</dbReference>
<sequence>MKIIRTRAAFSTALLAKTAIRPGDVIKHNIGGVYIWRQGDSYLETILGKQKYIFTNSDTMSIVQMQHSALEVANFIGLLTGMSVTEIDLHDGVTSYQLGDPHQ</sequence>
<accession>A0A0G0QQ37</accession>
<proteinExistence type="predicted"/>
<protein>
    <submittedName>
        <fullName evidence="1">Uncharacterized protein</fullName>
    </submittedName>
</protein>
<reference evidence="1 2" key="1">
    <citation type="journal article" date="2015" name="Nature">
        <title>rRNA introns, odd ribosomes, and small enigmatic genomes across a large radiation of phyla.</title>
        <authorList>
            <person name="Brown C.T."/>
            <person name="Hug L.A."/>
            <person name="Thomas B.C."/>
            <person name="Sharon I."/>
            <person name="Castelle C.J."/>
            <person name="Singh A."/>
            <person name="Wilkins M.J."/>
            <person name="Williams K.H."/>
            <person name="Banfield J.F."/>
        </authorList>
    </citation>
    <scope>NUCLEOTIDE SEQUENCE [LARGE SCALE GENOMIC DNA]</scope>
</reference>
<organism evidence="1 2">
    <name type="scientific">Candidatus Wolfebacteria bacterium GW2011_GWC2_39_22</name>
    <dbReference type="NCBI Taxonomy" id="1619013"/>
    <lineage>
        <taxon>Bacteria</taxon>
        <taxon>Candidatus Wolfeibacteriota</taxon>
    </lineage>
</organism>
<evidence type="ECO:0000313" key="1">
    <source>
        <dbReference type="EMBL" id="KKR12515.1"/>
    </source>
</evidence>
<name>A0A0G0QQ37_9BACT</name>
<evidence type="ECO:0000313" key="2">
    <source>
        <dbReference type="Proteomes" id="UP000034665"/>
    </source>
</evidence>
<comment type="caution">
    <text evidence="1">The sequence shown here is derived from an EMBL/GenBank/DDBJ whole genome shotgun (WGS) entry which is preliminary data.</text>
</comment>
<dbReference type="AlphaFoldDB" id="A0A0G0QQ37"/>
<gene>
    <name evidence="1" type="ORF">UT41_C0001G0059</name>
</gene>
<dbReference type="Proteomes" id="UP000034665">
    <property type="component" value="Unassembled WGS sequence"/>
</dbReference>